<dbReference type="Proteomes" id="UP000270094">
    <property type="component" value="Unassembled WGS sequence"/>
</dbReference>
<evidence type="ECO:0000256" key="1">
    <source>
        <dbReference type="SAM" id="Phobius"/>
    </source>
</evidence>
<accession>A0A3P7IPQ2</accession>
<dbReference type="PANTHER" id="PTHR11161:SF55">
    <property type="entry name" value="NOSE RESISTANT-TO-FLUOXETINE PROTEIN N-TERMINAL DOMAIN-CONTAINING PROTEIN"/>
    <property type="match status" value="1"/>
</dbReference>
<feature type="transmembrane region" description="Helical" evidence="1">
    <location>
        <begin position="38"/>
        <end position="58"/>
    </location>
</feature>
<protein>
    <recommendedName>
        <fullName evidence="2">Acyltransferase 3 domain-containing protein</fullName>
    </recommendedName>
</protein>
<feature type="transmembrane region" description="Helical" evidence="1">
    <location>
        <begin position="153"/>
        <end position="182"/>
    </location>
</feature>
<evidence type="ECO:0000313" key="3">
    <source>
        <dbReference type="EMBL" id="VDM68969.1"/>
    </source>
</evidence>
<dbReference type="GO" id="GO:0016747">
    <property type="term" value="F:acyltransferase activity, transferring groups other than amino-acyl groups"/>
    <property type="evidence" value="ECO:0007669"/>
    <property type="project" value="InterPro"/>
</dbReference>
<dbReference type="EMBL" id="UYYB01010626">
    <property type="protein sequence ID" value="VDM68969.1"/>
    <property type="molecule type" value="Genomic_DNA"/>
</dbReference>
<sequence>MIWIIIAHTFVINLAVVDNPMDMLEIGKTYYGQIFTNAYISVDSFFFIAGVLVAFLKLKEIKADRKRLSIYSWLMFYVQRILRISPAYYTLIVFHSFIFTSWLYNMPILLSRGFGEDSCRKNWWINFLYLNNFIDYKSMCLVPSWYLATDFQIYIFSPLLILPFALFGSLAGLIVACTLLVISSGTICYF</sequence>
<keyword evidence="1" id="KW-0472">Membrane</keyword>
<evidence type="ECO:0000313" key="4">
    <source>
        <dbReference type="Proteomes" id="UP000270094"/>
    </source>
</evidence>
<keyword evidence="1" id="KW-0812">Transmembrane</keyword>
<gene>
    <name evidence="3" type="ORF">SVUK_LOCUS3967</name>
</gene>
<reference evidence="3 4" key="1">
    <citation type="submission" date="2018-11" db="EMBL/GenBank/DDBJ databases">
        <authorList>
            <consortium name="Pathogen Informatics"/>
        </authorList>
    </citation>
    <scope>NUCLEOTIDE SEQUENCE [LARGE SCALE GENOMIC DNA]</scope>
</reference>
<evidence type="ECO:0000259" key="2">
    <source>
        <dbReference type="Pfam" id="PF01757"/>
    </source>
</evidence>
<dbReference type="InterPro" id="IPR052728">
    <property type="entry name" value="O2_lipid_transport_reg"/>
</dbReference>
<dbReference type="InterPro" id="IPR002656">
    <property type="entry name" value="Acyl_transf_3_dom"/>
</dbReference>
<organism evidence="3 4">
    <name type="scientific">Strongylus vulgaris</name>
    <name type="common">Blood worm</name>
    <dbReference type="NCBI Taxonomy" id="40348"/>
    <lineage>
        <taxon>Eukaryota</taxon>
        <taxon>Metazoa</taxon>
        <taxon>Ecdysozoa</taxon>
        <taxon>Nematoda</taxon>
        <taxon>Chromadorea</taxon>
        <taxon>Rhabditida</taxon>
        <taxon>Rhabditina</taxon>
        <taxon>Rhabditomorpha</taxon>
        <taxon>Strongyloidea</taxon>
        <taxon>Strongylidae</taxon>
        <taxon>Strongylus</taxon>
    </lineage>
</organism>
<proteinExistence type="predicted"/>
<dbReference type="PANTHER" id="PTHR11161">
    <property type="entry name" value="O-ACYLTRANSFERASE"/>
    <property type="match status" value="1"/>
</dbReference>
<name>A0A3P7IPQ2_STRVU</name>
<keyword evidence="4" id="KW-1185">Reference proteome</keyword>
<dbReference type="Pfam" id="PF01757">
    <property type="entry name" value="Acyl_transf_3"/>
    <property type="match status" value="1"/>
</dbReference>
<feature type="transmembrane region" description="Helical" evidence="1">
    <location>
        <begin position="87"/>
        <end position="104"/>
    </location>
</feature>
<keyword evidence="1" id="KW-1133">Transmembrane helix</keyword>
<dbReference type="AlphaFoldDB" id="A0A3P7IPQ2"/>
<feature type="domain" description="Acyltransferase 3" evidence="2">
    <location>
        <begin position="1"/>
        <end position="187"/>
    </location>
</feature>
<dbReference type="OrthoDB" id="207378at2759"/>